<proteinExistence type="predicted"/>
<evidence type="ECO:0000313" key="2">
    <source>
        <dbReference type="EMBL" id="TQC71282.1"/>
    </source>
</evidence>
<feature type="domain" description="AAA+ ATPase" evidence="1">
    <location>
        <begin position="218"/>
        <end position="479"/>
    </location>
</feature>
<sequence length="541" mass="62027">MELLKVLFSLNKTAEHIPLAGQVIISPVETSWNDFGYKIRCEFKVCISEEHRPMEGSMLIGFMAPDNIEEKEEELLFYEKKETLWEHLKKADKEVVYSEDLPPFFTLLPDMQSYRDLYDRFGREGAELFLRTVNDLSQYKDTDEKWVRKAIDTEVFKLGFMRNSEPFFAYHNANSIIIGEELKSDVAISTSLELKFQLDGFEEPHQLSLKYNHQSIIPKRIFVLIGKNGVGKSESLKAFCRGALQYKDKGLSLVDDDGKRPLINRIIAIATPGETSNTFPPERRATQKLYYRRLNLTRKGTHNIGDCLVQLARSADEIGGNTRKNLFLDSLYQAGLNPKNIFIQLKTERTINLFSFLQRDGEQDSLIRWASIEHNLDPKLKRGDGLYPLSSGQLTFFKVALLSCLFIENGTFVLMDEPETHMHPNMIVDFIGLLDFLLEKTGSQALIATHSAYFVREVSNEQVAILSILDHRLVTDKPRLPTFGATVDSISQFIFQEDTEIRLSEKLYDKVKGKSFSDVEELLGNEISLSALMRLKRMMED</sequence>
<dbReference type="EMBL" id="VICF01000006">
    <property type="protein sequence ID" value="TQC71282.1"/>
    <property type="molecule type" value="Genomic_DNA"/>
</dbReference>
<organism evidence="2 3">
    <name type="scientific">Pantoea dispersa</name>
    <dbReference type="NCBI Taxonomy" id="59814"/>
    <lineage>
        <taxon>Bacteria</taxon>
        <taxon>Pseudomonadati</taxon>
        <taxon>Pseudomonadota</taxon>
        <taxon>Gammaproteobacteria</taxon>
        <taxon>Enterobacterales</taxon>
        <taxon>Erwiniaceae</taxon>
        <taxon>Pantoea</taxon>
    </lineage>
</organism>
<dbReference type="PANTHER" id="PTHR43581">
    <property type="entry name" value="ATP/GTP PHOSPHATASE"/>
    <property type="match status" value="1"/>
</dbReference>
<dbReference type="PANTHER" id="PTHR43581:SF2">
    <property type="entry name" value="EXCINUCLEASE ATPASE SUBUNIT"/>
    <property type="match status" value="1"/>
</dbReference>
<dbReference type="SMART" id="SM00382">
    <property type="entry name" value="AAA"/>
    <property type="match status" value="1"/>
</dbReference>
<accession>A0ABY2ZVU5</accession>
<comment type="caution">
    <text evidence="2">The sequence shown here is derived from an EMBL/GenBank/DDBJ whole genome shotgun (WGS) entry which is preliminary data.</text>
</comment>
<dbReference type="InterPro" id="IPR003959">
    <property type="entry name" value="ATPase_AAA_core"/>
</dbReference>
<evidence type="ECO:0000259" key="1">
    <source>
        <dbReference type="SMART" id="SM00382"/>
    </source>
</evidence>
<keyword evidence="3" id="KW-1185">Reference proteome</keyword>
<dbReference type="SUPFAM" id="SSF52540">
    <property type="entry name" value="P-loop containing nucleoside triphosphate hydrolases"/>
    <property type="match status" value="1"/>
</dbReference>
<name>A0ABY2ZVU5_9GAMM</name>
<evidence type="ECO:0000313" key="3">
    <source>
        <dbReference type="Proteomes" id="UP000319715"/>
    </source>
</evidence>
<dbReference type="Pfam" id="PF13304">
    <property type="entry name" value="AAA_21"/>
    <property type="match status" value="1"/>
</dbReference>
<dbReference type="Proteomes" id="UP000319715">
    <property type="component" value="Unassembled WGS sequence"/>
</dbReference>
<dbReference type="Gene3D" id="3.40.50.300">
    <property type="entry name" value="P-loop containing nucleotide triphosphate hydrolases"/>
    <property type="match status" value="1"/>
</dbReference>
<dbReference type="InterPro" id="IPR051396">
    <property type="entry name" value="Bact_Antivir_Def_Nuclease"/>
</dbReference>
<gene>
    <name evidence="2" type="ORF">FK492_16015</name>
</gene>
<dbReference type="InterPro" id="IPR027417">
    <property type="entry name" value="P-loop_NTPase"/>
</dbReference>
<dbReference type="RefSeq" id="WP_141496587.1">
    <property type="nucleotide sequence ID" value="NZ_VICF01000006.1"/>
</dbReference>
<dbReference type="InterPro" id="IPR003593">
    <property type="entry name" value="AAA+_ATPase"/>
</dbReference>
<protein>
    <submittedName>
        <fullName evidence="2">AAA family ATPase</fullName>
    </submittedName>
</protein>
<reference evidence="2 3" key="1">
    <citation type="submission" date="2019-06" db="EMBL/GenBank/DDBJ databases">
        <title>Pantoea dispersa Assembly.</title>
        <authorList>
            <person name="Wang J."/>
        </authorList>
    </citation>
    <scope>NUCLEOTIDE SEQUENCE [LARGE SCALE GENOMIC DNA]</scope>
    <source>
        <strain evidence="3">bio</strain>
    </source>
</reference>